<protein>
    <recommendedName>
        <fullName evidence="6">Aldehyde dehydrogenase domain-containing protein</fullName>
    </recommendedName>
</protein>
<evidence type="ECO:0000313" key="8">
    <source>
        <dbReference type="Proteomes" id="UP000095023"/>
    </source>
</evidence>
<accession>A0A1E4TB95</accession>
<sequence length="463" mass="50072">MSVLSTISPIDGSVIVERHATTAETLPSVLETASSAFESWRSVSLAERIEFVKKAVSLLDEDAERLGKLITQQMGRPIRYTAGEIHTTKARADFLLGVAENALAKVVVQEDKDFSKYLTHEPHGVVLIIFPWNYPFLCLINALVPALVSGNAVLLKPSPQTPLVSEEIEAFFVRAGLPKGVIQTIHSGDNKFMELLVQNPVVSAVTFTGSVAGGLAVQKAAADRTIPIGLELGGKDPAYVRADADLDYTAENVVDGAMFNSGQSCCSIERVYVHESVYDEFVKKSIAIVEGYKVGDPFDPETTIGPVVSIASAERIKKEVEEAIASGAKLAVPTTAFSGFETLPKSYCAPAVLVDCTDDMYIVKEETFGPVMPIVKVSSDEEAIAKMNDSKYGLTASIWTKDNAKGDEIASKVDAGTVFVNRADFPDPGLAWTGYKYSGRGLTLSKYGYDFFNKVKSHHVKKL</sequence>
<comment type="similarity">
    <text evidence="1 5">Belongs to the aldehyde dehydrogenase family.</text>
</comment>
<evidence type="ECO:0000313" key="7">
    <source>
        <dbReference type="EMBL" id="ODV89009.1"/>
    </source>
</evidence>
<evidence type="ECO:0000256" key="2">
    <source>
        <dbReference type="ARBA" id="ARBA00022857"/>
    </source>
</evidence>
<keyword evidence="8" id="KW-1185">Reference proteome</keyword>
<dbReference type="OrthoDB" id="310895at2759"/>
<dbReference type="Proteomes" id="UP000095023">
    <property type="component" value="Unassembled WGS sequence"/>
</dbReference>
<keyword evidence="3 5" id="KW-0560">Oxidoreductase</keyword>
<evidence type="ECO:0000256" key="1">
    <source>
        <dbReference type="ARBA" id="ARBA00009986"/>
    </source>
</evidence>
<dbReference type="AlphaFoldDB" id="A0A1E4TB95"/>
<evidence type="ECO:0000256" key="5">
    <source>
        <dbReference type="RuleBase" id="RU003345"/>
    </source>
</evidence>
<evidence type="ECO:0000256" key="4">
    <source>
        <dbReference type="PROSITE-ProRule" id="PRU10007"/>
    </source>
</evidence>
<feature type="active site" evidence="4">
    <location>
        <position position="231"/>
    </location>
</feature>
<gene>
    <name evidence="7" type="ORF">CANCADRAFT_132898</name>
</gene>
<reference evidence="8" key="1">
    <citation type="submission" date="2016-02" db="EMBL/GenBank/DDBJ databases">
        <title>Comparative genomics of biotechnologically important yeasts.</title>
        <authorList>
            <consortium name="DOE Joint Genome Institute"/>
            <person name="Riley R."/>
            <person name="Haridas S."/>
            <person name="Wolfe K.H."/>
            <person name="Lopes M.R."/>
            <person name="Hittinger C.T."/>
            <person name="Goker M."/>
            <person name="Salamov A."/>
            <person name="Wisecaver J."/>
            <person name="Long T.M."/>
            <person name="Aerts A.L."/>
            <person name="Barry K."/>
            <person name="Choi C."/>
            <person name="Clum A."/>
            <person name="Coughlan A.Y."/>
            <person name="Deshpande S."/>
            <person name="Douglass A.P."/>
            <person name="Hanson S.J."/>
            <person name="Klenk H.-P."/>
            <person name="Labutti K."/>
            <person name="Lapidus A."/>
            <person name="Lindquist E."/>
            <person name="Lipzen A."/>
            <person name="Meier-Kolthoff J.P."/>
            <person name="Ohm R.A."/>
            <person name="Otillar R.P."/>
            <person name="Pangilinan J."/>
            <person name="Peng Y."/>
            <person name="Rokas A."/>
            <person name="Rosa C.A."/>
            <person name="Scheuner C."/>
            <person name="Sibirny A.A."/>
            <person name="Slot J.C."/>
            <person name="Stielow J.B."/>
            <person name="Sun H."/>
            <person name="Kurtzman C.P."/>
            <person name="Blackwell M."/>
            <person name="Jeffries T.W."/>
            <person name="Grigoriev I.V."/>
        </authorList>
    </citation>
    <scope>NUCLEOTIDE SEQUENCE [LARGE SCALE GENOMIC DNA]</scope>
    <source>
        <strain evidence="8">NRRL Y-17796</strain>
    </source>
</reference>
<dbReference type="Gene3D" id="3.40.309.10">
    <property type="entry name" value="Aldehyde Dehydrogenase, Chain A, domain 2"/>
    <property type="match status" value="1"/>
</dbReference>
<dbReference type="InterPro" id="IPR016161">
    <property type="entry name" value="Ald_DH/histidinol_DH"/>
</dbReference>
<keyword evidence="2" id="KW-0521">NADP</keyword>
<proteinExistence type="inferred from homology"/>
<dbReference type="InterPro" id="IPR016162">
    <property type="entry name" value="Ald_DH_N"/>
</dbReference>
<evidence type="ECO:0000256" key="3">
    <source>
        <dbReference type="ARBA" id="ARBA00023002"/>
    </source>
</evidence>
<organism evidence="7 8">
    <name type="scientific">Tortispora caseinolytica NRRL Y-17796</name>
    <dbReference type="NCBI Taxonomy" id="767744"/>
    <lineage>
        <taxon>Eukaryota</taxon>
        <taxon>Fungi</taxon>
        <taxon>Dikarya</taxon>
        <taxon>Ascomycota</taxon>
        <taxon>Saccharomycotina</taxon>
        <taxon>Trigonopsidomycetes</taxon>
        <taxon>Trigonopsidales</taxon>
        <taxon>Trigonopsidaceae</taxon>
        <taxon>Tortispora</taxon>
    </lineage>
</organism>
<dbReference type="PANTHER" id="PTHR11699">
    <property type="entry name" value="ALDEHYDE DEHYDROGENASE-RELATED"/>
    <property type="match status" value="1"/>
</dbReference>
<dbReference type="Pfam" id="PF00171">
    <property type="entry name" value="Aldedh"/>
    <property type="match status" value="1"/>
</dbReference>
<dbReference type="InterPro" id="IPR016163">
    <property type="entry name" value="Ald_DH_C"/>
</dbReference>
<dbReference type="Gene3D" id="3.40.605.10">
    <property type="entry name" value="Aldehyde Dehydrogenase, Chain A, domain 1"/>
    <property type="match status" value="1"/>
</dbReference>
<dbReference type="FunFam" id="3.40.309.10:FF:000009">
    <property type="entry name" value="Aldehyde dehydrogenase A"/>
    <property type="match status" value="1"/>
</dbReference>
<name>A0A1E4TB95_9ASCO</name>
<dbReference type="EMBL" id="KV453843">
    <property type="protein sequence ID" value="ODV89009.1"/>
    <property type="molecule type" value="Genomic_DNA"/>
</dbReference>
<dbReference type="PROSITE" id="PS00687">
    <property type="entry name" value="ALDEHYDE_DEHYDR_GLU"/>
    <property type="match status" value="1"/>
</dbReference>
<feature type="domain" description="Aldehyde dehydrogenase" evidence="6">
    <location>
        <begin position="5"/>
        <end position="457"/>
    </location>
</feature>
<dbReference type="CDD" id="cd07102">
    <property type="entry name" value="ALDH_EDX86601"/>
    <property type="match status" value="1"/>
</dbReference>
<dbReference type="GO" id="GO:0016620">
    <property type="term" value="F:oxidoreductase activity, acting on the aldehyde or oxo group of donors, NAD or NADP as acceptor"/>
    <property type="evidence" value="ECO:0007669"/>
    <property type="project" value="InterPro"/>
</dbReference>
<evidence type="ECO:0000259" key="6">
    <source>
        <dbReference type="Pfam" id="PF00171"/>
    </source>
</evidence>
<dbReference type="InterPro" id="IPR029510">
    <property type="entry name" value="Ald_DH_CS_GLU"/>
</dbReference>
<dbReference type="FunFam" id="3.40.605.10:FF:000012">
    <property type="entry name" value="NAD-dependent succinate-semialdehyde dehydrogenase"/>
    <property type="match status" value="1"/>
</dbReference>
<dbReference type="InterPro" id="IPR015590">
    <property type="entry name" value="Aldehyde_DH_dom"/>
</dbReference>
<dbReference type="SUPFAM" id="SSF53720">
    <property type="entry name" value="ALDH-like"/>
    <property type="match status" value="1"/>
</dbReference>